<dbReference type="EMBL" id="JBEPMM010000002">
    <property type="protein sequence ID" value="MET3691456.1"/>
    <property type="molecule type" value="Genomic_DNA"/>
</dbReference>
<keyword evidence="2" id="KW-0732">Signal</keyword>
<evidence type="ECO:0000256" key="2">
    <source>
        <dbReference type="SAM" id="SignalP"/>
    </source>
</evidence>
<feature type="region of interest" description="Disordered" evidence="1">
    <location>
        <begin position="214"/>
        <end position="244"/>
    </location>
</feature>
<dbReference type="Proteomes" id="UP001549145">
    <property type="component" value="Unassembled WGS sequence"/>
</dbReference>
<evidence type="ECO:0000256" key="1">
    <source>
        <dbReference type="SAM" id="MobiDB-lite"/>
    </source>
</evidence>
<comment type="caution">
    <text evidence="3">The sequence shown here is derived from an EMBL/GenBank/DDBJ whole genome shotgun (WGS) entry which is preliminary data.</text>
</comment>
<keyword evidence="4" id="KW-1185">Reference proteome</keyword>
<evidence type="ECO:0000313" key="4">
    <source>
        <dbReference type="Proteomes" id="UP001549145"/>
    </source>
</evidence>
<dbReference type="PROSITE" id="PS51257">
    <property type="entry name" value="PROKAR_LIPOPROTEIN"/>
    <property type="match status" value="1"/>
</dbReference>
<accession>A0ABV2L3U1</accession>
<sequence>MSLPSPRNALALAAVASVAALLGACRADRVATTGSLYPHDYRARHPIVLADGARSLDVFVTGTGHVDPRQAADIDAFILEFRRYGRGTLVLDIPRGVAPGMGAGVERTAAAIRRIGAEGGIPPGRIAVTSYAVANPGLAAPLRLSFQRMEAKVASQCGTWPQDLGVGDPAFSGRNESHWNLGCASQNNFAAQIADPVDLVRGRPEGRIDTIRRTGDITKMREGKDPSTQWRQDGKTSVKAAVGE</sequence>
<name>A0ABV2L3U1_9HYPH</name>
<dbReference type="NCBIfam" id="TIGR02522">
    <property type="entry name" value="pilus_cpaD"/>
    <property type="match status" value="1"/>
</dbReference>
<organism evidence="3 4">
    <name type="scientific">Methylobacterium goesingense</name>
    <dbReference type="NCBI Taxonomy" id="243690"/>
    <lineage>
        <taxon>Bacteria</taxon>
        <taxon>Pseudomonadati</taxon>
        <taxon>Pseudomonadota</taxon>
        <taxon>Alphaproteobacteria</taxon>
        <taxon>Hyphomicrobiales</taxon>
        <taxon>Methylobacteriaceae</taxon>
        <taxon>Methylobacterium</taxon>
    </lineage>
</organism>
<feature type="chain" id="PRO_5046632393" evidence="2">
    <location>
        <begin position="28"/>
        <end position="244"/>
    </location>
</feature>
<proteinExistence type="predicted"/>
<feature type="compositionally biased region" description="Basic and acidic residues" evidence="1">
    <location>
        <begin position="214"/>
        <end position="225"/>
    </location>
</feature>
<dbReference type="InterPro" id="IPR019027">
    <property type="entry name" value="Pilus_biogenesis_CpaD-related"/>
</dbReference>
<feature type="signal peptide" evidence="2">
    <location>
        <begin position="1"/>
        <end position="27"/>
    </location>
</feature>
<evidence type="ECO:0000313" key="3">
    <source>
        <dbReference type="EMBL" id="MET3691456.1"/>
    </source>
</evidence>
<reference evidence="3 4" key="1">
    <citation type="submission" date="2024-06" db="EMBL/GenBank/DDBJ databases">
        <title>Genomic Encyclopedia of Type Strains, Phase IV (KMG-IV): sequencing the most valuable type-strain genomes for metagenomic binning, comparative biology and taxonomic classification.</title>
        <authorList>
            <person name="Goeker M."/>
        </authorList>
    </citation>
    <scope>NUCLEOTIDE SEQUENCE [LARGE SCALE GENOMIC DNA]</scope>
    <source>
        <strain evidence="3 4">DSM 21331</strain>
    </source>
</reference>
<dbReference type="Pfam" id="PF09476">
    <property type="entry name" value="Pilus_CpaD"/>
    <property type="match status" value="1"/>
</dbReference>
<gene>
    <name evidence="3" type="ORF">ABID43_000981</name>
</gene>
<dbReference type="InterPro" id="IPR013361">
    <property type="entry name" value="Pilus_CpaD"/>
</dbReference>
<protein>
    <submittedName>
        <fullName evidence="3">Pilus assembly protein CpaD</fullName>
    </submittedName>
</protein>
<dbReference type="RefSeq" id="WP_238279465.1">
    <property type="nucleotide sequence ID" value="NZ_BPQL01000058.1"/>
</dbReference>